<accession>A0A4R2Q3W9</accession>
<dbReference type="InterPro" id="IPR041657">
    <property type="entry name" value="HTH_17"/>
</dbReference>
<dbReference type="RefSeq" id="WP_132461923.1">
    <property type="nucleotide sequence ID" value="NZ_SLXP01000005.1"/>
</dbReference>
<name>A0A4R2Q3W9_9RHOB</name>
<organism evidence="2 3">
    <name type="scientific">Rhodovulum marinum</name>
    <dbReference type="NCBI Taxonomy" id="320662"/>
    <lineage>
        <taxon>Bacteria</taxon>
        <taxon>Pseudomonadati</taxon>
        <taxon>Pseudomonadota</taxon>
        <taxon>Alphaproteobacteria</taxon>
        <taxon>Rhodobacterales</taxon>
        <taxon>Paracoccaceae</taxon>
        <taxon>Rhodovulum</taxon>
    </lineage>
</organism>
<gene>
    <name evidence="2" type="ORF">EV662_10597</name>
</gene>
<protein>
    <submittedName>
        <fullName evidence="2">AlpA family transcriptional regulator</fullName>
    </submittedName>
</protein>
<dbReference type="Gene3D" id="1.10.238.160">
    <property type="match status" value="1"/>
</dbReference>
<sequence>MSVKKLSNTALAGFTLSPHKGECLIRDAEGAALLGCSKATWWRRVADGTLPPAIKIGGMSRWKLSDVLEVIDRASEQRKT</sequence>
<dbReference type="Proteomes" id="UP000294835">
    <property type="component" value="Unassembled WGS sequence"/>
</dbReference>
<dbReference type="OrthoDB" id="9801242at2"/>
<dbReference type="Pfam" id="PF12728">
    <property type="entry name" value="HTH_17"/>
    <property type="match status" value="1"/>
</dbReference>
<keyword evidence="3" id="KW-1185">Reference proteome</keyword>
<evidence type="ECO:0000313" key="3">
    <source>
        <dbReference type="Proteomes" id="UP000294835"/>
    </source>
</evidence>
<dbReference type="EMBL" id="SLXP01000005">
    <property type="protein sequence ID" value="TCP41351.1"/>
    <property type="molecule type" value="Genomic_DNA"/>
</dbReference>
<reference evidence="2 3" key="1">
    <citation type="submission" date="2019-03" db="EMBL/GenBank/DDBJ databases">
        <title>Genomic Encyclopedia of Type Strains, Phase IV (KMG-IV): sequencing the most valuable type-strain genomes for metagenomic binning, comparative biology and taxonomic classification.</title>
        <authorList>
            <person name="Goeker M."/>
        </authorList>
    </citation>
    <scope>NUCLEOTIDE SEQUENCE [LARGE SCALE GENOMIC DNA]</scope>
    <source>
        <strain evidence="2 3">DSM 18063</strain>
    </source>
</reference>
<proteinExistence type="predicted"/>
<dbReference type="AlphaFoldDB" id="A0A4R2Q3W9"/>
<evidence type="ECO:0000259" key="1">
    <source>
        <dbReference type="Pfam" id="PF12728"/>
    </source>
</evidence>
<comment type="caution">
    <text evidence="2">The sequence shown here is derived from an EMBL/GenBank/DDBJ whole genome shotgun (WGS) entry which is preliminary data.</text>
</comment>
<evidence type="ECO:0000313" key="2">
    <source>
        <dbReference type="EMBL" id="TCP41351.1"/>
    </source>
</evidence>
<feature type="domain" description="Helix-turn-helix" evidence="1">
    <location>
        <begin position="28"/>
        <end position="73"/>
    </location>
</feature>